<dbReference type="Proteomes" id="UP000184127">
    <property type="component" value="Unassembled WGS sequence"/>
</dbReference>
<feature type="transmembrane region" description="Helical" evidence="1">
    <location>
        <begin position="12"/>
        <end position="31"/>
    </location>
</feature>
<organism evidence="2 3">
    <name type="scientific">Thermoanaerobacter uzonensis DSM 18761</name>
    <dbReference type="NCBI Taxonomy" id="1123369"/>
    <lineage>
        <taxon>Bacteria</taxon>
        <taxon>Bacillati</taxon>
        <taxon>Bacillota</taxon>
        <taxon>Clostridia</taxon>
        <taxon>Thermoanaerobacterales</taxon>
        <taxon>Thermoanaerobacteraceae</taxon>
        <taxon>Thermoanaerobacter</taxon>
    </lineage>
</organism>
<reference evidence="3" key="1">
    <citation type="submission" date="2016-11" db="EMBL/GenBank/DDBJ databases">
        <authorList>
            <person name="Varghese N."/>
            <person name="Submissions S."/>
        </authorList>
    </citation>
    <scope>NUCLEOTIDE SEQUENCE [LARGE SCALE GENOMIC DNA]</scope>
    <source>
        <strain evidence="3">DSM 18761</strain>
    </source>
</reference>
<sequence>MSTVRQILLRRIVWLLVVAFIIYSVGIKSNVVKAGENDFKYQGEIANFLKQWIVNN</sequence>
<gene>
    <name evidence="2" type="ORF">SAMN02745195_01669</name>
</gene>
<evidence type="ECO:0000313" key="2">
    <source>
        <dbReference type="EMBL" id="SHF02872.1"/>
    </source>
</evidence>
<proteinExistence type="predicted"/>
<keyword evidence="3" id="KW-1185">Reference proteome</keyword>
<keyword evidence="1" id="KW-0812">Transmembrane</keyword>
<keyword evidence="1" id="KW-1133">Transmembrane helix</keyword>
<evidence type="ECO:0000256" key="1">
    <source>
        <dbReference type="SAM" id="Phobius"/>
    </source>
</evidence>
<dbReference type="RefSeq" id="WP_159428534.1">
    <property type="nucleotide sequence ID" value="NZ_FQUR01000013.1"/>
</dbReference>
<dbReference type="EMBL" id="FQUR01000013">
    <property type="protein sequence ID" value="SHF02872.1"/>
    <property type="molecule type" value="Genomic_DNA"/>
</dbReference>
<protein>
    <submittedName>
        <fullName evidence="2">Uncharacterized protein</fullName>
    </submittedName>
</protein>
<name>A0A1M4YBI2_9THEO</name>
<evidence type="ECO:0000313" key="3">
    <source>
        <dbReference type="Proteomes" id="UP000184127"/>
    </source>
</evidence>
<keyword evidence="1" id="KW-0472">Membrane</keyword>
<dbReference type="AlphaFoldDB" id="A0A1M4YBI2"/>
<accession>A0A1M4YBI2</accession>